<protein>
    <recommendedName>
        <fullName evidence="4">Filamentous hemagglutinin</fullName>
    </recommendedName>
</protein>
<evidence type="ECO:0000313" key="3">
    <source>
        <dbReference type="Proteomes" id="UP001212042"/>
    </source>
</evidence>
<reference evidence="2 3" key="1">
    <citation type="submission" date="2023-01" db="EMBL/GenBank/DDBJ databases">
        <title>Pseudomonas SA3-5T sp. nov., isolated from tidal flat sediment.</title>
        <authorList>
            <person name="Kim H.S."/>
            <person name="Kim J.-S."/>
            <person name="Suh M.K."/>
            <person name="Eom M.K."/>
            <person name="Lee J.-S."/>
        </authorList>
    </citation>
    <scope>NUCLEOTIDE SEQUENCE [LARGE SCALE GENOMIC DNA]</scope>
    <source>
        <strain evidence="2 3">SA3-5</strain>
    </source>
</reference>
<dbReference type="EMBL" id="JAQJZJ010000003">
    <property type="protein sequence ID" value="MDA7086626.1"/>
    <property type="molecule type" value="Genomic_DNA"/>
</dbReference>
<proteinExistence type="predicted"/>
<dbReference type="Proteomes" id="UP001212042">
    <property type="component" value="Unassembled WGS sequence"/>
</dbReference>
<gene>
    <name evidence="2" type="ORF">PH586_09575</name>
</gene>
<feature type="compositionally biased region" description="Basic and acidic residues" evidence="1">
    <location>
        <begin position="583"/>
        <end position="593"/>
    </location>
</feature>
<evidence type="ECO:0008006" key="4">
    <source>
        <dbReference type="Google" id="ProtNLM"/>
    </source>
</evidence>
<dbReference type="RefSeq" id="WP_271347519.1">
    <property type="nucleotide sequence ID" value="NZ_JAQJZJ010000003.1"/>
</dbReference>
<name>A0ABT4XEM0_9PSED</name>
<feature type="region of interest" description="Disordered" evidence="1">
    <location>
        <begin position="564"/>
        <end position="593"/>
    </location>
</feature>
<evidence type="ECO:0000313" key="2">
    <source>
        <dbReference type="EMBL" id="MDA7086626.1"/>
    </source>
</evidence>
<keyword evidence="3" id="KW-1185">Reference proteome</keyword>
<evidence type="ECO:0000256" key="1">
    <source>
        <dbReference type="SAM" id="MobiDB-lite"/>
    </source>
</evidence>
<accession>A0ABT4XEM0</accession>
<organism evidence="2 3">
    <name type="scientific">Pseudomonas aestuarii</name>
    <dbReference type="NCBI Taxonomy" id="3018340"/>
    <lineage>
        <taxon>Bacteria</taxon>
        <taxon>Pseudomonadati</taxon>
        <taxon>Pseudomonadota</taxon>
        <taxon>Gammaproteobacteria</taxon>
        <taxon>Pseudomonadales</taxon>
        <taxon>Pseudomonadaceae</taxon>
        <taxon>Pseudomonas</taxon>
    </lineage>
</organism>
<comment type="caution">
    <text evidence="2">The sequence shown here is derived from an EMBL/GenBank/DDBJ whole genome shotgun (WGS) entry which is preliminary data.</text>
</comment>
<sequence length="593" mass="61411">GLDANSTVTGTSLLLDAGAGDLVAGDVANLTSTTGAITLTGKGVALGRDSQLNSAADLLVSSDTGDIALGKVVADGRVTVKSAGNLAFNNAVTSADDMEIDAEAEVSIAATTMIASGGRVGLDAGSLTMGGGSSVRSGSDTQISTAGSMVAASIDSGAALSLQAGDDMLLGGYISAVQLIKLDATDKVTLADRASINAGASVAVNANTLEMGSASRLDAVGQMSITTKGDMQLAALQTSWDGADAVRLSSGGMIVGRKDTPVHLRATGPNAQGSLSAVTGIGDPLVVDMPWLSAETLNGDINIVAERGLYSPFLRAHNGNVHLQVKGSLTFGELIGNPYLWIDGAIDGDLIVMNQGTLASRQGLNIRQIDLNGGGPLVLAAPIIDVSVDGKGAANTYMSLSGFEGAIADQIDVRVINTDKLNIDGFKSKQGSLSVDGDLNLNKALVLDGLDMQTANLTLSLDNYDSRPLNVSGQLMSPGAEFWLDTQGYELRTNALATRYREPLVMFFYQPGIPQELQQLALQRLSAEYIMQTRLSEPLLLQYGFKMPDYSSYSGYSSPMSFGADAVNTGEQNSNEDADLPPADEKLLEISSR</sequence>
<feature type="non-terminal residue" evidence="2">
    <location>
        <position position="1"/>
    </location>
</feature>